<dbReference type="InterPro" id="IPR037066">
    <property type="entry name" value="Plug_dom_sf"/>
</dbReference>
<organism evidence="18 19">
    <name type="scientific">Pseudomonas putida</name>
    <name type="common">Arthrobacter siderocapsulatus</name>
    <dbReference type="NCBI Taxonomy" id="303"/>
    <lineage>
        <taxon>Bacteria</taxon>
        <taxon>Pseudomonadati</taxon>
        <taxon>Pseudomonadota</taxon>
        <taxon>Gammaproteobacteria</taxon>
        <taxon>Pseudomonadales</taxon>
        <taxon>Pseudomonadaceae</taxon>
        <taxon>Pseudomonas</taxon>
    </lineage>
</organism>
<evidence type="ECO:0000256" key="10">
    <source>
        <dbReference type="ARBA" id="ARBA00023077"/>
    </source>
</evidence>
<evidence type="ECO:0000256" key="5">
    <source>
        <dbReference type="ARBA" id="ARBA00022496"/>
    </source>
</evidence>
<feature type="chain" id="PRO_5041213637" evidence="16">
    <location>
        <begin position="23"/>
        <end position="809"/>
    </location>
</feature>
<dbReference type="PROSITE" id="PS52016">
    <property type="entry name" value="TONB_DEPENDENT_REC_3"/>
    <property type="match status" value="1"/>
</dbReference>
<dbReference type="EMBL" id="BSKJ01000003">
    <property type="protein sequence ID" value="GLO34788.1"/>
    <property type="molecule type" value="Genomic_DNA"/>
</dbReference>
<dbReference type="Gene3D" id="2.40.170.20">
    <property type="entry name" value="TonB-dependent receptor, beta-barrel domain"/>
    <property type="match status" value="1"/>
</dbReference>
<keyword evidence="7 16" id="KW-0732">Signal</keyword>
<comment type="similarity">
    <text evidence="2 14 15">Belongs to the TonB-dependent receptor family.</text>
</comment>
<dbReference type="Pfam" id="PF07715">
    <property type="entry name" value="Plug"/>
    <property type="match status" value="1"/>
</dbReference>
<dbReference type="Gene3D" id="2.170.130.10">
    <property type="entry name" value="TonB-dependent receptor, plug domain"/>
    <property type="match status" value="1"/>
</dbReference>
<feature type="domain" description="Secretin/TonB short N-terminal" evidence="17">
    <location>
        <begin position="49"/>
        <end position="100"/>
    </location>
</feature>
<keyword evidence="12" id="KW-0675">Receptor</keyword>
<evidence type="ECO:0000256" key="4">
    <source>
        <dbReference type="ARBA" id="ARBA00022452"/>
    </source>
</evidence>
<accession>A0AA37VN02</accession>
<evidence type="ECO:0000256" key="15">
    <source>
        <dbReference type="RuleBase" id="RU003357"/>
    </source>
</evidence>
<dbReference type="PANTHER" id="PTHR32552:SF74">
    <property type="entry name" value="HYDROXAMATE SIDEROPHORE RECEPTOR FHUE"/>
    <property type="match status" value="1"/>
</dbReference>
<evidence type="ECO:0000313" key="18">
    <source>
        <dbReference type="EMBL" id="GLO34788.1"/>
    </source>
</evidence>
<evidence type="ECO:0000256" key="14">
    <source>
        <dbReference type="PROSITE-ProRule" id="PRU01360"/>
    </source>
</evidence>
<keyword evidence="3 14" id="KW-0813">Transport</keyword>
<evidence type="ECO:0000256" key="7">
    <source>
        <dbReference type="ARBA" id="ARBA00022729"/>
    </source>
</evidence>
<dbReference type="PANTHER" id="PTHR32552">
    <property type="entry name" value="FERRICHROME IRON RECEPTOR-RELATED"/>
    <property type="match status" value="1"/>
</dbReference>
<name>A0AA37VN02_PSEPU</name>
<dbReference type="Gene3D" id="3.55.50.30">
    <property type="match status" value="1"/>
</dbReference>
<evidence type="ECO:0000259" key="17">
    <source>
        <dbReference type="SMART" id="SM00965"/>
    </source>
</evidence>
<keyword evidence="6 14" id="KW-0812">Transmembrane</keyword>
<dbReference type="InterPro" id="IPR036942">
    <property type="entry name" value="Beta-barrel_TonB_sf"/>
</dbReference>
<gene>
    <name evidence="18" type="primary">pbuA_2</name>
    <name evidence="18" type="ORF">PPUN14671_16210</name>
</gene>
<evidence type="ECO:0000256" key="6">
    <source>
        <dbReference type="ARBA" id="ARBA00022692"/>
    </source>
</evidence>
<dbReference type="GO" id="GO:0038023">
    <property type="term" value="F:signaling receptor activity"/>
    <property type="evidence" value="ECO:0007669"/>
    <property type="project" value="InterPro"/>
</dbReference>
<sequence length="809" mass="88335">MYNPLPRALPLVAALASFNVLAQAQSQMFDLPAASLAHTLNRIASQSGHIIALEPELVRGRQAPAVVGRMSAEQAMQAALVGSGLQLRVSGEGHFSVAPASLGNDVMELGSTSITDNYVDATSEGTGSYAARAVTLGKGMHTLKEIPQSVTVITRKQLDDQGITDLQDALNHTTGIVGAQGIGPGVVVTSRGFQIDDWQYDGVPIPRNNYSLGNWATQDLVFFDRVEILRGASGLLQGTGSPGGAINLVRKRGQTAPTVTLTGKAGSWDHYGLQLDAGGPLTTDGRVRGRLVADEDQSDSFIDYVWSKSHSLYGALDIDLNDATTVGGGISYNRQQSRPMLRGLPRYATGKPVDIPRSTYSGARWNRAETDVTTYYLDLEHRFNDDWAFKAAAVRMDETNTSTHQRTQTVGEGLEPDGSGLEYADWITDFHSTKLGLDTNVVGHFDTGSVAHEVTVGGNYSKLTSDDGYWRTFGGNDSIFDIDHDRPEPSRDSLLAAPFGRHESSGYDIRQKGLYGAWRVKPTDRLTLILGARVSWFDYSYASTTYRGLNPGQANRTSRMTETGEVTPYAGFVYDLTREWAWYASYTDVFVPQTELAVGNTPLKPVIGSNYETGLKGELLDGRVNASLALFRYDQENRAITDVAAGFACADGYCSTASGKVRSQGVEAEISGEVLSGLQLFAGYTYNTTKFLEDPENKGRTFSQWTPKHMLRAWADYTLPLDGQRWSTGLGFTTQSHTLGYESTYTVPGYTVWSARLAYQLTPEVNLAVNANNLFDKKYWVAGFNQLNGSNNYGEPRNFMLTVKYTPEL</sequence>
<dbReference type="InterPro" id="IPR011662">
    <property type="entry name" value="Secretin/TonB_short_N"/>
</dbReference>
<evidence type="ECO:0000256" key="1">
    <source>
        <dbReference type="ARBA" id="ARBA00004571"/>
    </source>
</evidence>
<dbReference type="GO" id="GO:0015891">
    <property type="term" value="P:siderophore transport"/>
    <property type="evidence" value="ECO:0007669"/>
    <property type="project" value="InterPro"/>
</dbReference>
<reference evidence="18" key="1">
    <citation type="submission" date="2023-01" db="EMBL/GenBank/DDBJ databases">
        <title>Whole-genome sequence of Pseudomonas putida NBRC 14671.</title>
        <authorList>
            <person name="Morohoshi T."/>
            <person name="Someya N."/>
        </authorList>
    </citation>
    <scope>NUCLEOTIDE SEQUENCE</scope>
    <source>
        <strain evidence="18">NBRC 14671</strain>
    </source>
</reference>
<dbReference type="InterPro" id="IPR012910">
    <property type="entry name" value="Plug_dom"/>
</dbReference>
<comment type="subcellular location">
    <subcellularLocation>
        <location evidence="1 14">Cell outer membrane</location>
        <topology evidence="1 14">Multi-pass membrane protein</topology>
    </subcellularLocation>
</comment>
<evidence type="ECO:0000256" key="2">
    <source>
        <dbReference type="ARBA" id="ARBA00009810"/>
    </source>
</evidence>
<dbReference type="NCBIfam" id="TIGR01783">
    <property type="entry name" value="TonB-siderophor"/>
    <property type="match status" value="1"/>
</dbReference>
<dbReference type="InterPro" id="IPR039426">
    <property type="entry name" value="TonB-dep_rcpt-like"/>
</dbReference>
<dbReference type="InterPro" id="IPR000531">
    <property type="entry name" value="Beta-barrel_TonB"/>
</dbReference>
<keyword evidence="5" id="KW-0410">Iron transport</keyword>
<keyword evidence="11 14" id="KW-0472">Membrane</keyword>
<dbReference type="AlphaFoldDB" id="A0AA37VN02"/>
<keyword evidence="4 14" id="KW-1134">Transmembrane beta strand</keyword>
<dbReference type="GO" id="GO:0009279">
    <property type="term" value="C:cell outer membrane"/>
    <property type="evidence" value="ECO:0007669"/>
    <property type="project" value="UniProtKB-SubCell"/>
</dbReference>
<evidence type="ECO:0000256" key="16">
    <source>
        <dbReference type="SAM" id="SignalP"/>
    </source>
</evidence>
<dbReference type="SUPFAM" id="SSF56935">
    <property type="entry name" value="Porins"/>
    <property type="match status" value="1"/>
</dbReference>
<dbReference type="InterPro" id="IPR010105">
    <property type="entry name" value="TonB_sidphr_rcpt"/>
</dbReference>
<protein>
    <submittedName>
        <fullName evidence="18">Ligand-gated channel</fullName>
    </submittedName>
</protein>
<evidence type="ECO:0000256" key="12">
    <source>
        <dbReference type="ARBA" id="ARBA00023170"/>
    </source>
</evidence>
<dbReference type="GO" id="GO:0015344">
    <property type="term" value="F:siderophore uptake transmembrane transporter activity"/>
    <property type="evidence" value="ECO:0007669"/>
    <property type="project" value="TreeGrafter"/>
</dbReference>
<dbReference type="Pfam" id="PF00593">
    <property type="entry name" value="TonB_dep_Rec_b-barrel"/>
    <property type="match status" value="1"/>
</dbReference>
<dbReference type="RefSeq" id="WP_284355975.1">
    <property type="nucleotide sequence ID" value="NZ_BSKF01000010.1"/>
</dbReference>
<evidence type="ECO:0000256" key="3">
    <source>
        <dbReference type="ARBA" id="ARBA00022448"/>
    </source>
</evidence>
<dbReference type="SMART" id="SM00965">
    <property type="entry name" value="STN"/>
    <property type="match status" value="1"/>
</dbReference>
<evidence type="ECO:0000313" key="19">
    <source>
        <dbReference type="Proteomes" id="UP001161257"/>
    </source>
</evidence>
<evidence type="ECO:0000256" key="11">
    <source>
        <dbReference type="ARBA" id="ARBA00023136"/>
    </source>
</evidence>
<comment type="caution">
    <text evidence="18">The sequence shown here is derived from an EMBL/GenBank/DDBJ whole genome shotgun (WGS) entry which is preliminary data.</text>
</comment>
<evidence type="ECO:0000256" key="8">
    <source>
        <dbReference type="ARBA" id="ARBA00023004"/>
    </source>
</evidence>
<keyword evidence="8" id="KW-0408">Iron</keyword>
<keyword evidence="10 15" id="KW-0798">TonB box</keyword>
<evidence type="ECO:0000256" key="9">
    <source>
        <dbReference type="ARBA" id="ARBA00023065"/>
    </source>
</evidence>
<dbReference type="Proteomes" id="UP001161257">
    <property type="component" value="Unassembled WGS sequence"/>
</dbReference>
<keyword evidence="13 14" id="KW-0998">Cell outer membrane</keyword>
<keyword evidence="9" id="KW-0406">Ion transport</keyword>
<proteinExistence type="inferred from homology"/>
<dbReference type="CDD" id="cd01347">
    <property type="entry name" value="ligand_gated_channel"/>
    <property type="match status" value="1"/>
</dbReference>
<dbReference type="FunFam" id="2.170.130.10:FF:000010">
    <property type="entry name" value="Ferripyoverdine receptor"/>
    <property type="match status" value="1"/>
</dbReference>
<evidence type="ECO:0000256" key="13">
    <source>
        <dbReference type="ARBA" id="ARBA00023237"/>
    </source>
</evidence>
<feature type="signal peptide" evidence="16">
    <location>
        <begin position="1"/>
        <end position="22"/>
    </location>
</feature>